<dbReference type="InterPro" id="IPR050509">
    <property type="entry name" value="CoA-transferase_III"/>
</dbReference>
<dbReference type="Gene3D" id="3.40.50.10540">
    <property type="entry name" value="Crotonobetainyl-coa:carnitine coa-transferase, domain 1"/>
    <property type="match status" value="1"/>
</dbReference>
<dbReference type="PANTHER" id="PTHR48228:SF4">
    <property type="entry name" value="BLR3030 PROTEIN"/>
    <property type="match status" value="1"/>
</dbReference>
<proteinExistence type="inferred from homology"/>
<reference evidence="2" key="1">
    <citation type="journal article" date="2020" name="Stud. Mycol.">
        <title>101 Dothideomycetes genomes: a test case for predicting lifestyles and emergence of pathogens.</title>
        <authorList>
            <person name="Haridas S."/>
            <person name="Albert R."/>
            <person name="Binder M."/>
            <person name="Bloem J."/>
            <person name="Labutti K."/>
            <person name="Salamov A."/>
            <person name="Andreopoulos B."/>
            <person name="Baker S."/>
            <person name="Barry K."/>
            <person name="Bills G."/>
            <person name="Bluhm B."/>
            <person name="Cannon C."/>
            <person name="Castanera R."/>
            <person name="Culley D."/>
            <person name="Daum C."/>
            <person name="Ezra D."/>
            <person name="Gonzalez J."/>
            <person name="Henrissat B."/>
            <person name="Kuo A."/>
            <person name="Liang C."/>
            <person name="Lipzen A."/>
            <person name="Lutzoni F."/>
            <person name="Magnuson J."/>
            <person name="Mondo S."/>
            <person name="Nolan M."/>
            <person name="Ohm R."/>
            <person name="Pangilinan J."/>
            <person name="Park H.-J."/>
            <person name="Ramirez L."/>
            <person name="Alfaro M."/>
            <person name="Sun H."/>
            <person name="Tritt A."/>
            <person name="Yoshinaga Y."/>
            <person name="Zwiers L.-H."/>
            <person name="Turgeon B."/>
            <person name="Goodwin S."/>
            <person name="Spatafora J."/>
            <person name="Crous P."/>
            <person name="Grigoriev I."/>
        </authorList>
    </citation>
    <scope>NUCLEOTIDE SEQUENCE</scope>
    <source>
        <strain evidence="2">CBS 675.92</strain>
    </source>
</reference>
<dbReference type="InterPro" id="IPR023606">
    <property type="entry name" value="CoA-Trfase_III_dom_1_sf"/>
</dbReference>
<dbReference type="Proteomes" id="UP000800035">
    <property type="component" value="Unassembled WGS sequence"/>
</dbReference>
<dbReference type="OrthoDB" id="5863171at2759"/>
<dbReference type="PANTHER" id="PTHR48228">
    <property type="entry name" value="SUCCINYL-COA--D-CITRAMALATE COA-TRANSFERASE"/>
    <property type="match status" value="1"/>
</dbReference>
<name>A0A6A5U9N2_9PLEO</name>
<dbReference type="SUPFAM" id="SSF89796">
    <property type="entry name" value="CoA-transferase family III (CaiB/BaiF)"/>
    <property type="match status" value="2"/>
</dbReference>
<protein>
    <submittedName>
        <fullName evidence="2">CoA-transferase family III</fullName>
    </submittedName>
</protein>
<accession>A0A6A5U9N2</accession>
<dbReference type="AlphaFoldDB" id="A0A6A5U9N2"/>
<keyword evidence="3" id="KW-1185">Reference proteome</keyword>
<dbReference type="Pfam" id="PF02515">
    <property type="entry name" value="CoA_transf_3"/>
    <property type="match status" value="1"/>
</dbReference>
<sequence>MDRQHLTPHDSVSYIWKTLQLPAEAVQSLKLIDDGECFPSSFRVDHLAQATIAASALAAATFHSIRHQVAVPKVTVPLQHACAEFKSERLYVIGGKPAPASWGTIGGLHKTADGYVRMHDSFPNHRANALRVLGLKEGSSREDVAQKMLEWKSIDLEDIAIREGAVIAALRSFEEWDAHPQSGAVADFPILLQKISDSKPLVVAVSSLNRIDKCLQGIRVVELSRVIAAPVAGKTLAAHGADVIWITSPTLPDLPDLDRDLARGKRKVQLDIKSEEDKAKLLELLRTADVFIQSYRPGSLSSHGLSVETLTKANPNLVIASLSAYGPDGPWSNRRGFDSLVQTCSGINVADAEQYDAGEAARVLPCQAFDHGAGYLLATGIIAALCKRAMNDGSYEVQVSLAGVMKYMRSLGRYPGRLAFERKDFTKPEDVGKYLETRQTGFGELRAVRHSATIEGLQTGWEIMPKSLGSDDPTWL</sequence>
<dbReference type="InterPro" id="IPR003673">
    <property type="entry name" value="CoA-Trfase_fam_III"/>
</dbReference>
<keyword evidence="2" id="KW-0808">Transferase</keyword>
<evidence type="ECO:0000313" key="2">
    <source>
        <dbReference type="EMBL" id="KAF1961873.1"/>
    </source>
</evidence>
<organism evidence="2 3">
    <name type="scientific">Byssothecium circinans</name>
    <dbReference type="NCBI Taxonomy" id="147558"/>
    <lineage>
        <taxon>Eukaryota</taxon>
        <taxon>Fungi</taxon>
        <taxon>Dikarya</taxon>
        <taxon>Ascomycota</taxon>
        <taxon>Pezizomycotina</taxon>
        <taxon>Dothideomycetes</taxon>
        <taxon>Pleosporomycetidae</taxon>
        <taxon>Pleosporales</taxon>
        <taxon>Massarineae</taxon>
        <taxon>Massarinaceae</taxon>
        <taxon>Byssothecium</taxon>
    </lineage>
</organism>
<evidence type="ECO:0000256" key="1">
    <source>
        <dbReference type="ARBA" id="ARBA00008383"/>
    </source>
</evidence>
<dbReference type="GO" id="GO:0016740">
    <property type="term" value="F:transferase activity"/>
    <property type="evidence" value="ECO:0007669"/>
    <property type="project" value="UniProtKB-KW"/>
</dbReference>
<gene>
    <name evidence="2" type="ORF">CC80DRAFT_463359</name>
</gene>
<evidence type="ECO:0000313" key="3">
    <source>
        <dbReference type="Proteomes" id="UP000800035"/>
    </source>
</evidence>
<comment type="similarity">
    <text evidence="1">Belongs to the CoA-transferase III family.</text>
</comment>
<dbReference type="EMBL" id="ML976980">
    <property type="protein sequence ID" value="KAF1961873.1"/>
    <property type="molecule type" value="Genomic_DNA"/>
</dbReference>